<comment type="caution">
    <text evidence="1">The sequence shown here is derived from an EMBL/GenBank/DDBJ whole genome shotgun (WGS) entry which is preliminary data.</text>
</comment>
<name>A0A9D2PW28_9FIRM</name>
<sequence length="62" mass="7028">MNLIRCENGHYYDGDRYSVCPHCASAEPVYRNLHYESVGQVHGNRSLSESIIRGCGSLWKVV</sequence>
<reference evidence="1" key="1">
    <citation type="journal article" date="2021" name="PeerJ">
        <title>Extensive microbial diversity within the chicken gut microbiome revealed by metagenomics and culture.</title>
        <authorList>
            <person name="Gilroy R."/>
            <person name="Ravi A."/>
            <person name="Getino M."/>
            <person name="Pursley I."/>
            <person name="Horton D.L."/>
            <person name="Alikhan N.F."/>
            <person name="Baker D."/>
            <person name="Gharbi K."/>
            <person name="Hall N."/>
            <person name="Watson M."/>
            <person name="Adriaenssens E.M."/>
            <person name="Foster-Nyarko E."/>
            <person name="Jarju S."/>
            <person name="Secka A."/>
            <person name="Antonio M."/>
            <person name="Oren A."/>
            <person name="Chaudhuri R.R."/>
            <person name="La Ragione R."/>
            <person name="Hildebrand F."/>
            <person name="Pallen M.J."/>
        </authorList>
    </citation>
    <scope>NUCLEOTIDE SEQUENCE</scope>
    <source>
        <strain evidence="1">CHK198-12963</strain>
    </source>
</reference>
<reference evidence="1" key="2">
    <citation type="submission" date="2021-04" db="EMBL/GenBank/DDBJ databases">
        <authorList>
            <person name="Gilroy R."/>
        </authorList>
    </citation>
    <scope>NUCLEOTIDE SEQUENCE</scope>
    <source>
        <strain evidence="1">CHK198-12963</strain>
    </source>
</reference>
<evidence type="ECO:0000313" key="2">
    <source>
        <dbReference type="Proteomes" id="UP000823863"/>
    </source>
</evidence>
<dbReference type="EMBL" id="DWWB01000049">
    <property type="protein sequence ID" value="HJC66812.1"/>
    <property type="molecule type" value="Genomic_DNA"/>
</dbReference>
<dbReference type="Proteomes" id="UP000823863">
    <property type="component" value="Unassembled WGS sequence"/>
</dbReference>
<organism evidence="1 2">
    <name type="scientific">Candidatus Enterocloster excrementigallinarum</name>
    <dbReference type="NCBI Taxonomy" id="2838558"/>
    <lineage>
        <taxon>Bacteria</taxon>
        <taxon>Bacillati</taxon>
        <taxon>Bacillota</taxon>
        <taxon>Clostridia</taxon>
        <taxon>Lachnospirales</taxon>
        <taxon>Lachnospiraceae</taxon>
        <taxon>Enterocloster</taxon>
    </lineage>
</organism>
<evidence type="ECO:0000313" key="1">
    <source>
        <dbReference type="EMBL" id="HJC66812.1"/>
    </source>
</evidence>
<gene>
    <name evidence="1" type="ORF">H9931_08855</name>
</gene>
<proteinExistence type="predicted"/>
<accession>A0A9D2PW28</accession>
<protein>
    <submittedName>
        <fullName evidence="1">Uncharacterized protein</fullName>
    </submittedName>
</protein>
<dbReference type="AlphaFoldDB" id="A0A9D2PW28"/>